<feature type="signal peptide" evidence="1">
    <location>
        <begin position="1"/>
        <end position="20"/>
    </location>
</feature>
<dbReference type="AlphaFoldDB" id="A0AAE4QRN3"/>
<evidence type="ECO:0000256" key="1">
    <source>
        <dbReference type="SAM" id="SignalP"/>
    </source>
</evidence>
<evidence type="ECO:0000313" key="3">
    <source>
        <dbReference type="Proteomes" id="UP000232122"/>
    </source>
</evidence>
<dbReference type="EMBL" id="NPEF02000023">
    <property type="protein sequence ID" value="MDV6237375.1"/>
    <property type="molecule type" value="Genomic_DNA"/>
</dbReference>
<evidence type="ECO:0008006" key="4">
    <source>
        <dbReference type="Google" id="ProtNLM"/>
    </source>
</evidence>
<accession>A0AAE4QRN3</accession>
<dbReference type="Proteomes" id="UP000232122">
    <property type="component" value="Unassembled WGS sequence"/>
</dbReference>
<dbReference type="NCBIfam" id="NF047549">
    <property type="entry name" value="LIC_20196_fam"/>
    <property type="match status" value="1"/>
</dbReference>
<sequence>MNFKRIACFAFFCIALPLFPLPVPPSLETQVRNSDYIALSRITNVREKKISETSVSVTATVEILKPWKGAEKLPAKFEIGFMIFPEFLGKWLRAAPPEGDYVLFLIRKTVKDSKGNESQLIALYEPHPFAFKEYARETEDKIREIIQDQK</sequence>
<reference evidence="2 3" key="1">
    <citation type="journal article" date="2018" name="Microb. Genom.">
        <title>Deciphering the unexplored Leptospira diversity from soils uncovers genomic evolution to virulence.</title>
        <authorList>
            <person name="Thibeaux R."/>
            <person name="Iraola G."/>
            <person name="Ferres I."/>
            <person name="Bierque E."/>
            <person name="Girault D."/>
            <person name="Soupe-Gilbert M.E."/>
            <person name="Picardeau M."/>
            <person name="Goarant C."/>
        </authorList>
    </citation>
    <scope>NUCLEOTIDE SEQUENCE [LARGE SCALE GENOMIC DNA]</scope>
    <source>
        <strain evidence="2 3">ATI7-C-A5</strain>
    </source>
</reference>
<dbReference type="RefSeq" id="WP_317573739.1">
    <property type="nucleotide sequence ID" value="NZ_NPEF02000023.1"/>
</dbReference>
<gene>
    <name evidence="2" type="ORF">CH379_017210</name>
</gene>
<protein>
    <recommendedName>
        <fullName evidence="4">Lipoprotein</fullName>
    </recommendedName>
</protein>
<keyword evidence="1" id="KW-0732">Signal</keyword>
<name>A0AAE4QRN3_9LEPT</name>
<feature type="chain" id="PRO_5042052003" description="Lipoprotein" evidence="1">
    <location>
        <begin position="21"/>
        <end position="150"/>
    </location>
</feature>
<organism evidence="2 3">
    <name type="scientific">Leptospira ellisii</name>
    <dbReference type="NCBI Taxonomy" id="2023197"/>
    <lineage>
        <taxon>Bacteria</taxon>
        <taxon>Pseudomonadati</taxon>
        <taxon>Spirochaetota</taxon>
        <taxon>Spirochaetia</taxon>
        <taxon>Leptospirales</taxon>
        <taxon>Leptospiraceae</taxon>
        <taxon>Leptospira</taxon>
    </lineage>
</organism>
<keyword evidence="3" id="KW-1185">Reference proteome</keyword>
<comment type="caution">
    <text evidence="2">The sequence shown here is derived from an EMBL/GenBank/DDBJ whole genome shotgun (WGS) entry which is preliminary data.</text>
</comment>
<evidence type="ECO:0000313" key="2">
    <source>
        <dbReference type="EMBL" id="MDV6237375.1"/>
    </source>
</evidence>
<proteinExistence type="predicted"/>